<dbReference type="Gene3D" id="3.90.1200.10">
    <property type="match status" value="1"/>
</dbReference>
<dbReference type="EnsemblMetazoa" id="AATE001559-RA">
    <property type="protein sequence ID" value="AATE001559-PA.1"/>
    <property type="gene ID" value="AATE001559"/>
</dbReference>
<dbReference type="STRING" id="41427.A0A182ILS7"/>
<dbReference type="InterPro" id="IPR004119">
    <property type="entry name" value="EcKL"/>
</dbReference>
<reference evidence="2" key="1">
    <citation type="submission" date="2022-08" db="UniProtKB">
        <authorList>
            <consortium name="EnsemblMetazoa"/>
        </authorList>
    </citation>
    <scope>IDENTIFICATION</scope>
    <source>
        <strain evidence="2">EBRO</strain>
    </source>
</reference>
<dbReference type="InterPro" id="IPR011009">
    <property type="entry name" value="Kinase-like_dom_sf"/>
</dbReference>
<sequence length="448" mass="51268">MPAREDKAAFDALTDVSVPPYINEELIATSIADGLRVKNVRIVERTVTRAVPVGDNYMSDVFRIVVRFTGETDGCDRSIRRVAADGTQTVSLVVKSLPSAGKRGTIIEDLLAYEKEVAMFQDVVPKLSRMVKDTFFAARCYHATNQPERVIVFEDLKALGYVNSNRQAGFDFHQCALVMEKIGRFHAASMRLAEQEPELMRKQFNFNMFNPDSGKSMEDIEAIFGKGLEKLISVAKTQWEDFDPTIVAKLERLLPEYVERLRACLQQDVESDGGFRVLNHGDLWSNNILLRYDPNEPTTVQDVVFVDLQISFYTSPGIDLNYVLANCPNYETRSRLDELIDVYYRSFSATLRQLKYHTIPTMEQVRREIHRMEFFSLVSIVSVLPIVLMDKTDEVVADMESLMDGGEDGEKAREIQYNGVNYQRIEKGKGRMFAKHFSNNNWMQYFIM</sequence>
<evidence type="ECO:0000259" key="1">
    <source>
        <dbReference type="SMART" id="SM00587"/>
    </source>
</evidence>
<dbReference type="SUPFAM" id="SSF56112">
    <property type="entry name" value="Protein kinase-like (PK-like)"/>
    <property type="match status" value="1"/>
</dbReference>
<proteinExistence type="predicted"/>
<protein>
    <submittedName>
        <fullName evidence="2">CHK domain-containing protein</fullName>
    </submittedName>
</protein>
<dbReference type="InterPro" id="IPR015897">
    <property type="entry name" value="CHK_kinase-like"/>
</dbReference>
<dbReference type="VEuPathDB" id="VectorBase:AATE001559"/>
<name>A0A182ILS7_ANOAO</name>
<accession>A0A182ILS7</accession>
<feature type="domain" description="CHK kinase-like" evidence="1">
    <location>
        <begin position="151"/>
        <end position="353"/>
    </location>
</feature>
<dbReference type="AlphaFoldDB" id="A0A182ILS7"/>
<dbReference type="SMART" id="SM00587">
    <property type="entry name" value="CHK"/>
    <property type="match status" value="1"/>
</dbReference>
<dbReference type="PANTHER" id="PTHR11012">
    <property type="entry name" value="PROTEIN KINASE-LIKE DOMAIN-CONTAINING"/>
    <property type="match status" value="1"/>
</dbReference>
<dbReference type="PANTHER" id="PTHR11012:SF56">
    <property type="entry name" value="CHK KINASE-LIKE DOMAIN-CONTAINING PROTEIN-RELATED"/>
    <property type="match status" value="1"/>
</dbReference>
<evidence type="ECO:0000313" key="2">
    <source>
        <dbReference type="EnsemblMetazoa" id="AATE001559-PA.1"/>
    </source>
</evidence>
<dbReference type="Pfam" id="PF02958">
    <property type="entry name" value="EcKL"/>
    <property type="match status" value="1"/>
</dbReference>
<organism evidence="2">
    <name type="scientific">Anopheles atroparvus</name>
    <name type="common">European mosquito</name>
    <dbReference type="NCBI Taxonomy" id="41427"/>
    <lineage>
        <taxon>Eukaryota</taxon>
        <taxon>Metazoa</taxon>
        <taxon>Ecdysozoa</taxon>
        <taxon>Arthropoda</taxon>
        <taxon>Hexapoda</taxon>
        <taxon>Insecta</taxon>
        <taxon>Pterygota</taxon>
        <taxon>Neoptera</taxon>
        <taxon>Endopterygota</taxon>
        <taxon>Diptera</taxon>
        <taxon>Nematocera</taxon>
        <taxon>Culicoidea</taxon>
        <taxon>Culicidae</taxon>
        <taxon>Anophelinae</taxon>
        <taxon>Anopheles</taxon>
    </lineage>
</organism>